<dbReference type="SUPFAM" id="SSF56399">
    <property type="entry name" value="ADP-ribosylation"/>
    <property type="match status" value="1"/>
</dbReference>
<evidence type="ECO:0000313" key="4">
    <source>
        <dbReference type="EMBL" id="KAI7791067.1"/>
    </source>
</evidence>
<name>A0A9W7T5G3_TRIRA</name>
<dbReference type="PROSITE" id="PS50835">
    <property type="entry name" value="IG_LIKE"/>
    <property type="match status" value="1"/>
</dbReference>
<dbReference type="InterPro" id="IPR003599">
    <property type="entry name" value="Ig_sub"/>
</dbReference>
<keyword evidence="1" id="KW-0812">Transmembrane</keyword>
<evidence type="ECO:0000256" key="2">
    <source>
        <dbReference type="SAM" id="SignalP"/>
    </source>
</evidence>
<dbReference type="InterPro" id="IPR036179">
    <property type="entry name" value="Ig-like_dom_sf"/>
</dbReference>
<dbReference type="SMART" id="SM00409">
    <property type="entry name" value="IG"/>
    <property type="match status" value="4"/>
</dbReference>
<accession>A0A9W7T5G3</accession>
<proteinExistence type="predicted"/>
<sequence>MKTRLLVIVSLFINGVFGDETERVTVNDGGSVTLHTNLTELQSKDVIMWRFKGRRIAKINREFRSDPVYDHDVRFTDRLKMNPQTGDLTITNITSELTGHYQLVIDRKKPITKSFSVSLSPEVKIVKERDSVTLHIDVTDEQRNDQIHWKIKHNKSPVAEIITVNGTISTHLIEERFRDRLKLDDQTGSLTITHMKNEDSGPYEADVTIGSITHTIHKTFSVTDSGLSPGVIAGICVSLLLLVIAAVVGVVIYRRRKMRHEERKSYKFEIDKRYDFDFTHKSDSDSDCTRGEEPYARPYGWKRFALKVRDKYPDGNAWLGTRGCRNNSAPGEWPVSYHGTVLEGAEGIVKTHYKAGKAKVYGRGIYSTPDIEVADSYARSNALINARSNALTKQFTSKRNSKTYEVIMQNRINPEKRTITNKKDYWLVSIPEGTSAEKEKEIVESSIRPYGLLLKEIFPQQSSGDSCGVYMLMYALSICTTCPLTFTEEEVPLIRQWWCINLMERFCLEGGINVYALPDETHDTSGVFGDEDERVSVNDGDSVTLHNHLTDIQRADVIMWRFNGSRIAKIYREVNSDPVYEPDERFTDRLKMNPQTADLTITHITSQHTGLYQLEIISGPTERKFQTFSVSENDQIHWKIKHNKSPVAEIITVNGKISTHLIEERFRDRLKLDDQTGSLTITHMKNEDSGPYEADVTIGSNTHTIHKTFSVTDSEVSDGPSTGVIAGICVSLLVLAAAAGAAAGVIYRHRKMRRQDSNTGEESTETNDALRNDEVKSVSVMEGHSVTLHINTADTHTDDLILWSFGTQETHIARVNREANKVSVYADVHDGMFRDRLQVDNQTGSLTITNITTQHSGLYHMIIHGQQETSYTFNMTVYARLPLPHITSYCPQNSSSSSVSTCVLLCSVMNVTHVSLSWYKGKSLLSSISVSDLNIRLSLPLEVEYQDTNTYRCVINNPITNHTQHLNITQVCHKCSDCGCCCNGPEPVIRLAISAVVGVATVAVLLYDVRCRKVQTSPSDHR</sequence>
<feature type="transmembrane region" description="Helical" evidence="1">
    <location>
        <begin position="231"/>
        <end position="253"/>
    </location>
</feature>
<evidence type="ECO:0000259" key="3">
    <source>
        <dbReference type="PROSITE" id="PS50835"/>
    </source>
</evidence>
<gene>
    <name evidence="4" type="ORF">IRJ41_008673</name>
</gene>
<organism evidence="4 5">
    <name type="scientific">Triplophysa rosa</name>
    <name type="common">Cave loach</name>
    <dbReference type="NCBI Taxonomy" id="992332"/>
    <lineage>
        <taxon>Eukaryota</taxon>
        <taxon>Metazoa</taxon>
        <taxon>Chordata</taxon>
        <taxon>Craniata</taxon>
        <taxon>Vertebrata</taxon>
        <taxon>Euteleostomi</taxon>
        <taxon>Actinopterygii</taxon>
        <taxon>Neopterygii</taxon>
        <taxon>Teleostei</taxon>
        <taxon>Ostariophysi</taxon>
        <taxon>Cypriniformes</taxon>
        <taxon>Nemacheilidae</taxon>
        <taxon>Triplophysa</taxon>
    </lineage>
</organism>
<reference evidence="4" key="1">
    <citation type="submission" date="2021-02" db="EMBL/GenBank/DDBJ databases">
        <title>Comparative genomics reveals that relaxation of natural selection precedes convergent phenotypic evolution of cavefish.</title>
        <authorList>
            <person name="Peng Z."/>
        </authorList>
    </citation>
    <scope>NUCLEOTIDE SEQUENCE</scope>
    <source>
        <tissue evidence="4">Muscle</tissue>
    </source>
</reference>
<dbReference type="Gene3D" id="1.10.418.20">
    <property type="match status" value="1"/>
</dbReference>
<feature type="transmembrane region" description="Helical" evidence="1">
    <location>
        <begin position="724"/>
        <end position="747"/>
    </location>
</feature>
<feature type="chain" id="PRO_5040965836" description="Ig-like domain-containing protein" evidence="2">
    <location>
        <begin position="19"/>
        <end position="1022"/>
    </location>
</feature>
<comment type="caution">
    <text evidence="4">The sequence shown here is derived from an EMBL/GenBank/DDBJ whole genome shotgun (WGS) entry which is preliminary data.</text>
</comment>
<protein>
    <recommendedName>
        <fullName evidence="3">Ig-like domain-containing protein</fullName>
    </recommendedName>
</protein>
<dbReference type="Pfam" id="PF07686">
    <property type="entry name" value="V-set"/>
    <property type="match status" value="2"/>
</dbReference>
<dbReference type="Proteomes" id="UP001059041">
    <property type="component" value="Linkage Group LG25"/>
</dbReference>
<dbReference type="InterPro" id="IPR013106">
    <property type="entry name" value="Ig_V-set"/>
</dbReference>
<feature type="domain" description="Ig-like" evidence="3">
    <location>
        <begin position="884"/>
        <end position="969"/>
    </location>
</feature>
<keyword evidence="1" id="KW-0472">Membrane</keyword>
<dbReference type="SUPFAM" id="SSF54001">
    <property type="entry name" value="Cysteine proteinases"/>
    <property type="match status" value="1"/>
</dbReference>
<dbReference type="SUPFAM" id="SSF48726">
    <property type="entry name" value="Immunoglobulin"/>
    <property type="match status" value="6"/>
</dbReference>
<dbReference type="InterPro" id="IPR007110">
    <property type="entry name" value="Ig-like_dom"/>
</dbReference>
<feature type="signal peptide" evidence="2">
    <location>
        <begin position="1"/>
        <end position="18"/>
    </location>
</feature>
<keyword evidence="1" id="KW-1133">Transmembrane helix</keyword>
<dbReference type="EMBL" id="JAFHDT010000025">
    <property type="protein sequence ID" value="KAI7791067.1"/>
    <property type="molecule type" value="Genomic_DNA"/>
</dbReference>
<dbReference type="InterPro" id="IPR038765">
    <property type="entry name" value="Papain-like_cys_pep_sf"/>
</dbReference>
<dbReference type="PANTHER" id="PTHR21063">
    <property type="entry name" value="LFA-3"/>
    <property type="match status" value="1"/>
</dbReference>
<evidence type="ECO:0000256" key="1">
    <source>
        <dbReference type="SAM" id="Phobius"/>
    </source>
</evidence>
<keyword evidence="5" id="KW-1185">Reference proteome</keyword>
<dbReference type="Gene3D" id="2.60.40.10">
    <property type="entry name" value="Immunoglobulins"/>
    <property type="match status" value="6"/>
</dbReference>
<dbReference type="AlphaFoldDB" id="A0A9W7T5G3"/>
<dbReference type="PANTHER" id="PTHR21063:SF4">
    <property type="entry name" value="CD48 ANTIGEN-RELATED"/>
    <property type="match status" value="1"/>
</dbReference>
<dbReference type="Gene3D" id="3.90.175.10">
    <property type="entry name" value="Diphtheria Toxin, domain 1"/>
    <property type="match status" value="1"/>
</dbReference>
<keyword evidence="2" id="KW-0732">Signal</keyword>
<evidence type="ECO:0000313" key="5">
    <source>
        <dbReference type="Proteomes" id="UP001059041"/>
    </source>
</evidence>
<dbReference type="InterPro" id="IPR013783">
    <property type="entry name" value="Ig-like_fold"/>
</dbReference>